<organism evidence="1 2">
    <name type="scientific">Pseudomonas edaphica</name>
    <dbReference type="NCBI Taxonomy" id="2006980"/>
    <lineage>
        <taxon>Bacteria</taxon>
        <taxon>Pseudomonadati</taxon>
        <taxon>Pseudomonadota</taxon>
        <taxon>Gammaproteobacteria</taxon>
        <taxon>Pseudomonadales</taxon>
        <taxon>Pseudomonadaceae</taxon>
        <taxon>Pseudomonas</taxon>
    </lineage>
</organism>
<evidence type="ECO:0000313" key="1">
    <source>
        <dbReference type="EMBL" id="TLG87738.1"/>
    </source>
</evidence>
<protein>
    <submittedName>
        <fullName evidence="1">Uncharacterized protein</fullName>
    </submittedName>
</protein>
<gene>
    <name evidence="1" type="ORF">FEM54_29380</name>
</gene>
<sequence length="60" mass="6765">MRQQSILKRSTNVFLWRAGLPQSMRLLNIFYASKALKNNPFATGHGQRGFGVSGCFVYSI</sequence>
<accession>A0ABY2TWY8</accession>
<keyword evidence="2" id="KW-1185">Reference proteome</keyword>
<dbReference type="Proteomes" id="UP000304941">
    <property type="component" value="Unassembled WGS sequence"/>
</dbReference>
<comment type="caution">
    <text evidence="1">The sequence shown here is derived from an EMBL/GenBank/DDBJ whole genome shotgun (WGS) entry which is preliminary data.</text>
</comment>
<reference evidence="1 2" key="1">
    <citation type="submission" date="2019-05" db="EMBL/GenBank/DDBJ databases">
        <title>Pseudomonas edaphica sp. nov., isolated from rhizospheric soil of Cistus ladanifer L. in Spain.</title>
        <authorList>
            <person name="Peix A."/>
        </authorList>
    </citation>
    <scope>NUCLEOTIDE SEQUENCE [LARGE SCALE GENOMIC DNA]</scope>
    <source>
        <strain evidence="1 2">RD25</strain>
    </source>
</reference>
<evidence type="ECO:0000313" key="2">
    <source>
        <dbReference type="Proteomes" id="UP000304941"/>
    </source>
</evidence>
<name>A0ABY2TWY8_9PSED</name>
<proteinExistence type="predicted"/>
<dbReference type="EMBL" id="VBVZ01000713">
    <property type="protein sequence ID" value="TLG87738.1"/>
    <property type="molecule type" value="Genomic_DNA"/>
</dbReference>